<evidence type="ECO:0000256" key="13">
    <source>
        <dbReference type="ARBA" id="ARBA00022759"/>
    </source>
</evidence>
<dbReference type="Gene3D" id="2.40.50.140">
    <property type="entry name" value="Nucleic acid-binding proteins"/>
    <property type="match status" value="2"/>
</dbReference>
<evidence type="ECO:0000256" key="17">
    <source>
        <dbReference type="ARBA" id="ARBA00023136"/>
    </source>
</evidence>
<keyword evidence="9" id="KW-0819">tRNA processing</keyword>
<dbReference type="GO" id="GO:0008033">
    <property type="term" value="P:tRNA processing"/>
    <property type="evidence" value="ECO:0007669"/>
    <property type="project" value="UniProtKB-KW"/>
</dbReference>
<feature type="compositionally biased region" description="Basic residues" evidence="18">
    <location>
        <begin position="641"/>
        <end position="659"/>
    </location>
</feature>
<sequence length="659" mass="75051">MSKIILIDGVYPEETRVVIHENNLIQEFDYETAAKKQIKGNIYLAKVTRVEPSLQAAFIDYGGGKHGFLPFNEIHPDYFNVPISDRKSSGEELVEFNHEEITSQIRSIEPPVFSNEEIEEVIEEEEVVVDEVLSEVDQTVIAYEETDLNLQEKSEEDDEDHDADEIEIDETEDKSSAFNPYKSYNIQEVIKKNQVIVVQAIKEERGNKGATFTSFISLAGRYCVLMPNSDKQSGISRRIDNFDDRKRLKSIISALTVPAGVSVIVRTAGCSRTRAEITRDYDYLVRLWNNIRDHILASKAPSFIHEEGDLIKRTIRDLYDNTIDEILVQGEVSFKQAKEFIKMIIPTHAHKVKQYRSKVPIFCKYQIDGQLSALYSTIAELKSGGYIVINQTEALISIDVNSGRSTSERNIEETAAKTNLEAVYETARQLRLRDLSGLIVIDFIDMLDSRNRKLIEREMREALKNDRAKIQLGSISAFGLFEMSRQRLRPSFIEANSIKCGHCNGKGTVRAPESNAVLILRTIENEICKGDYEQANLYTHPDVAIYLLNHKRKDIAEIETRYRTKIMFFQDVKSTPDSFSIERIKSGSMAKQDVPMNVAPVYDDGSIVDNGQENENKSPKKNWKSRGSDADADEVEVKPAKPVHNHPSKKFNKKTYQKQ</sequence>
<reference evidence="20 21" key="1">
    <citation type="submission" date="2015-02" db="EMBL/GenBank/DDBJ databases">
        <title>Single cell genomics of a rare environmental alphaproteobacterium provides unique insights into Rickettsiaceae evolution.</title>
        <authorList>
            <person name="Martijn J."/>
            <person name="Schulz F."/>
            <person name="Zaremba-Niedzwiedzka K."/>
            <person name="Viklund J."/>
            <person name="Stepanauskas R."/>
            <person name="Andersson S.G.E."/>
            <person name="Horn M."/>
            <person name="Guy L."/>
            <person name="Ettema T.J.G."/>
        </authorList>
    </citation>
    <scope>NUCLEOTIDE SEQUENCE [LARGE SCALE GENOMIC DNA]</scope>
    <source>
        <strain evidence="20 21">SCGC AAA041-L04</strain>
    </source>
</reference>
<keyword evidence="13" id="KW-0255">Endonuclease</keyword>
<dbReference type="GO" id="GO:0019843">
    <property type="term" value="F:rRNA binding"/>
    <property type="evidence" value="ECO:0007669"/>
    <property type="project" value="UniProtKB-KW"/>
</dbReference>
<dbReference type="InterPro" id="IPR003029">
    <property type="entry name" value="S1_domain"/>
</dbReference>
<comment type="similarity">
    <text evidence="3">Belongs to the RNase E/G family. RNase G subfamily.</text>
</comment>
<dbReference type="Gene3D" id="3.40.1260.20">
    <property type="entry name" value="Ribonuclease E, catalytic domain"/>
    <property type="match status" value="1"/>
</dbReference>
<dbReference type="Pfam" id="PF20833">
    <property type="entry name" value="RNase_E_G_Thio"/>
    <property type="match status" value="1"/>
</dbReference>
<dbReference type="GO" id="GO:0005737">
    <property type="term" value="C:cytoplasm"/>
    <property type="evidence" value="ECO:0007669"/>
    <property type="project" value="UniProtKB-SubCell"/>
</dbReference>
<keyword evidence="14 20" id="KW-0378">Hydrolase</keyword>
<proteinExistence type="inferred from homology"/>
<keyword evidence="21" id="KW-1185">Reference proteome</keyword>
<dbReference type="GO" id="GO:0006364">
    <property type="term" value="P:rRNA processing"/>
    <property type="evidence" value="ECO:0007669"/>
    <property type="project" value="UniProtKB-KW"/>
</dbReference>
<dbReference type="InterPro" id="IPR019307">
    <property type="entry name" value="RNA-bd_AU-1/RNase_E/G"/>
</dbReference>
<feature type="region of interest" description="Disordered" evidence="18">
    <location>
        <begin position="600"/>
        <end position="659"/>
    </location>
</feature>
<keyword evidence="17" id="KW-0472">Membrane</keyword>
<dbReference type="GO" id="GO:0046872">
    <property type="term" value="F:metal ion binding"/>
    <property type="evidence" value="ECO:0007669"/>
    <property type="project" value="UniProtKB-KW"/>
</dbReference>
<dbReference type="SUPFAM" id="SSF50249">
    <property type="entry name" value="Nucleic acid-binding proteins"/>
    <property type="match status" value="1"/>
</dbReference>
<evidence type="ECO:0000256" key="9">
    <source>
        <dbReference type="ARBA" id="ARBA00022694"/>
    </source>
</evidence>
<evidence type="ECO:0000256" key="12">
    <source>
        <dbReference type="ARBA" id="ARBA00022730"/>
    </source>
</evidence>
<evidence type="ECO:0000256" key="16">
    <source>
        <dbReference type="ARBA" id="ARBA00022884"/>
    </source>
</evidence>
<dbReference type="NCBIfam" id="TIGR00757">
    <property type="entry name" value="RNaseEG"/>
    <property type="match status" value="1"/>
</dbReference>
<evidence type="ECO:0000256" key="14">
    <source>
        <dbReference type="ARBA" id="ARBA00022801"/>
    </source>
</evidence>
<dbReference type="EMBL" id="JYHA01000050">
    <property type="protein sequence ID" value="KKB96600.1"/>
    <property type="molecule type" value="Genomic_DNA"/>
</dbReference>
<dbReference type="PANTHER" id="PTHR30001">
    <property type="entry name" value="RIBONUCLEASE"/>
    <property type="match status" value="1"/>
</dbReference>
<evidence type="ECO:0000256" key="6">
    <source>
        <dbReference type="ARBA" id="ARBA00022490"/>
    </source>
</evidence>
<evidence type="ECO:0000313" key="21">
    <source>
        <dbReference type="Proteomes" id="UP000033358"/>
    </source>
</evidence>
<dbReference type="PROSITE" id="PS50126">
    <property type="entry name" value="S1"/>
    <property type="match status" value="1"/>
</dbReference>
<evidence type="ECO:0000256" key="2">
    <source>
        <dbReference type="ARBA" id="ARBA00004496"/>
    </source>
</evidence>
<dbReference type="GO" id="GO:0004519">
    <property type="term" value="F:endonuclease activity"/>
    <property type="evidence" value="ECO:0007669"/>
    <property type="project" value="UniProtKB-KW"/>
</dbReference>
<dbReference type="Pfam" id="PF10150">
    <property type="entry name" value="RNase_E_G"/>
    <property type="match status" value="1"/>
</dbReference>
<keyword evidence="11" id="KW-0479">Metal-binding</keyword>
<gene>
    <name evidence="20" type="primary">rne</name>
    <name evidence="20" type="ORF">SZ25_00316</name>
</gene>
<dbReference type="InterPro" id="IPR048583">
    <property type="entry name" value="RNase_E_G_thioredoxin-like"/>
</dbReference>
<dbReference type="AlphaFoldDB" id="A0A0F5MP87"/>
<evidence type="ECO:0000256" key="18">
    <source>
        <dbReference type="SAM" id="MobiDB-lite"/>
    </source>
</evidence>
<evidence type="ECO:0000256" key="1">
    <source>
        <dbReference type="ARBA" id="ARBA00001946"/>
    </source>
</evidence>
<keyword evidence="16" id="KW-0694">RNA-binding</keyword>
<evidence type="ECO:0000256" key="3">
    <source>
        <dbReference type="ARBA" id="ARBA00005663"/>
    </source>
</evidence>
<feature type="domain" description="S1 motif" evidence="19">
    <location>
        <begin position="40"/>
        <end position="93"/>
    </location>
</feature>
<keyword evidence="6" id="KW-0963">Cytoplasm</keyword>
<evidence type="ECO:0000259" key="19">
    <source>
        <dbReference type="PROSITE" id="PS50126"/>
    </source>
</evidence>
<comment type="subcellular location">
    <subcellularLocation>
        <location evidence="2">Cytoplasm</location>
    </subcellularLocation>
</comment>
<accession>A0A0F5MP87</accession>
<comment type="caution">
    <text evidence="20">The sequence shown here is derived from an EMBL/GenBank/DDBJ whole genome shotgun (WGS) entry which is preliminary data.</text>
</comment>
<keyword evidence="7" id="KW-0997">Cell inner membrane</keyword>
<evidence type="ECO:0000256" key="5">
    <source>
        <dbReference type="ARBA" id="ARBA00022475"/>
    </source>
</evidence>
<keyword evidence="5" id="KW-1003">Cell membrane</keyword>
<dbReference type="InterPro" id="IPR012340">
    <property type="entry name" value="NA-bd_OB-fold"/>
</dbReference>
<protein>
    <recommendedName>
        <fullName evidence="4">Ribonuclease G</fullName>
    </recommendedName>
</protein>
<evidence type="ECO:0000256" key="7">
    <source>
        <dbReference type="ARBA" id="ARBA00022519"/>
    </source>
</evidence>
<evidence type="ECO:0000313" key="20">
    <source>
        <dbReference type="EMBL" id="KKB96600.1"/>
    </source>
</evidence>
<evidence type="ECO:0000256" key="15">
    <source>
        <dbReference type="ARBA" id="ARBA00022842"/>
    </source>
</evidence>
<organism evidence="20 21">
    <name type="scientific">Candidatus Arcanibacter lacustris</name>
    <dbReference type="NCBI Taxonomy" id="1607817"/>
    <lineage>
        <taxon>Bacteria</taxon>
        <taxon>Pseudomonadati</taxon>
        <taxon>Pseudomonadota</taxon>
        <taxon>Alphaproteobacteria</taxon>
        <taxon>Rickettsiales</taxon>
        <taxon>Candidatus Arcanibacter</taxon>
    </lineage>
</organism>
<dbReference type="CDD" id="cd04453">
    <property type="entry name" value="S1_RNase_E"/>
    <property type="match status" value="1"/>
</dbReference>
<keyword evidence="10" id="KW-0540">Nuclease</keyword>
<dbReference type="GO" id="GO:0016787">
    <property type="term" value="F:hydrolase activity"/>
    <property type="evidence" value="ECO:0007669"/>
    <property type="project" value="UniProtKB-KW"/>
</dbReference>
<keyword evidence="8" id="KW-0698">rRNA processing</keyword>
<dbReference type="PANTHER" id="PTHR30001:SF1">
    <property type="entry name" value="RIBONUCLEASE E_G-LIKE PROTEIN, CHLOROPLASTIC"/>
    <property type="match status" value="1"/>
</dbReference>
<name>A0A0F5MP87_9RICK</name>
<dbReference type="GO" id="GO:0004540">
    <property type="term" value="F:RNA nuclease activity"/>
    <property type="evidence" value="ECO:0007669"/>
    <property type="project" value="InterPro"/>
</dbReference>
<dbReference type="InterPro" id="IPR004659">
    <property type="entry name" value="RNase_E/G"/>
</dbReference>
<evidence type="ECO:0000256" key="11">
    <source>
        <dbReference type="ARBA" id="ARBA00022723"/>
    </source>
</evidence>
<keyword evidence="12" id="KW-0699">rRNA-binding</keyword>
<dbReference type="Pfam" id="PF00575">
    <property type="entry name" value="S1"/>
    <property type="match status" value="1"/>
</dbReference>
<dbReference type="Proteomes" id="UP000033358">
    <property type="component" value="Unassembled WGS sequence"/>
</dbReference>
<comment type="cofactor">
    <cofactor evidence="1">
        <name>Mg(2+)</name>
        <dbReference type="ChEBI" id="CHEBI:18420"/>
    </cofactor>
</comment>
<dbReference type="PATRIC" id="fig|1607817.3.peg.313"/>
<evidence type="ECO:0000256" key="8">
    <source>
        <dbReference type="ARBA" id="ARBA00022552"/>
    </source>
</evidence>
<keyword evidence="15" id="KW-0460">Magnesium</keyword>
<evidence type="ECO:0000256" key="10">
    <source>
        <dbReference type="ARBA" id="ARBA00022722"/>
    </source>
</evidence>
<evidence type="ECO:0000256" key="4">
    <source>
        <dbReference type="ARBA" id="ARBA00017719"/>
    </source>
</evidence>